<dbReference type="EMBL" id="WWCX01000096">
    <property type="protein sequence ID" value="MYM98008.1"/>
    <property type="molecule type" value="Genomic_DNA"/>
</dbReference>
<dbReference type="Pfam" id="PF10082">
    <property type="entry name" value="BBP2_2"/>
    <property type="match status" value="1"/>
</dbReference>
<dbReference type="NCBIfam" id="TIGR03014">
    <property type="entry name" value="EpsL"/>
    <property type="match status" value="1"/>
</dbReference>
<dbReference type="SUPFAM" id="SSF56935">
    <property type="entry name" value="Porins"/>
    <property type="match status" value="1"/>
</dbReference>
<accession>A0A845GXL7</accession>
<dbReference type="InterPro" id="IPR018759">
    <property type="entry name" value="BBP2_2"/>
</dbReference>
<dbReference type="Proteomes" id="UP000447355">
    <property type="component" value="Unassembled WGS sequence"/>
</dbReference>
<reference evidence="1" key="1">
    <citation type="submission" date="2019-12" db="EMBL/GenBank/DDBJ databases">
        <title>Novel species isolated from a subtropical stream in China.</title>
        <authorList>
            <person name="Lu H."/>
        </authorList>
    </citation>
    <scope>NUCLEOTIDE SEQUENCE [LARGE SCALE GENOMIC DNA]</scope>
    <source>
        <strain evidence="1">FT81W</strain>
    </source>
</reference>
<proteinExistence type="predicted"/>
<evidence type="ECO:0000313" key="2">
    <source>
        <dbReference type="Proteomes" id="UP000447355"/>
    </source>
</evidence>
<dbReference type="InterPro" id="IPR017465">
    <property type="entry name" value="EpsL_proteobac"/>
</dbReference>
<dbReference type="AlphaFoldDB" id="A0A845GXL7"/>
<organism evidence="1 2">
    <name type="scientific">Duganella vulcania</name>
    <dbReference type="NCBI Taxonomy" id="2692166"/>
    <lineage>
        <taxon>Bacteria</taxon>
        <taxon>Pseudomonadati</taxon>
        <taxon>Pseudomonadota</taxon>
        <taxon>Betaproteobacteria</taxon>
        <taxon>Burkholderiales</taxon>
        <taxon>Oxalobacteraceae</taxon>
        <taxon>Telluria group</taxon>
        <taxon>Duganella</taxon>
    </lineage>
</organism>
<protein>
    <submittedName>
        <fullName evidence="1">Outer membrane beta-barrel protein</fullName>
    </submittedName>
</protein>
<evidence type="ECO:0000313" key="1">
    <source>
        <dbReference type="EMBL" id="MYM98008.1"/>
    </source>
</evidence>
<comment type="caution">
    <text evidence="1">The sequence shown here is derived from an EMBL/GenBank/DDBJ whole genome shotgun (WGS) entry which is preliminary data.</text>
</comment>
<gene>
    <name evidence="1" type="ORF">GTP90_29595</name>
</gene>
<sequence length="390" mass="43137">MALLLGTAVCVPAAAALSDTIHPFVVVGYNYDDNLFRLPDEAPGFTGSRSDTMLQTAVGASFERPLGRQILTGQAKVSNVKFSHYDQLNYNGKDFLAALEWHLGNHLEGHVGGKYAQTLTPFTDFHGNERNLRVQRREYVDGAWRFHPSWQVRGGYSEEKFTYDLLSQRYNNHTEDVAFGGVDFLASSGSRVGLQLRHLKGAYPNHRQIGSTTVDDGYTQDELKADVNWAFSGTTQLQMLVGWARREHVFFSQRNSSGANGKGNLVWRPLGKVSLTLSGWREFSAVESTFISNSFNKGVSVAAGWDISAKLRADASWRRERRQFDTINGLVLPGAIEDSTRSVNAGLTYAPMQAVQLNAGVFRESRTGSPFVGTNNYRVNGASFSVSAQF</sequence>
<name>A0A845GXL7_9BURK</name>